<feature type="transmembrane region" description="Helical" evidence="1">
    <location>
        <begin position="170"/>
        <end position="188"/>
    </location>
</feature>
<reference evidence="5" key="1">
    <citation type="submission" date="2005-10" db="EMBL/GenBank/DDBJ databases">
        <title>Complete sequence of Pelobacter carbinolicus DSM 2380.</title>
        <authorList>
            <person name="Copeland A."/>
            <person name="Lucas S."/>
            <person name="Lapidus A."/>
            <person name="Barry K."/>
            <person name="Detter J.C."/>
            <person name="Glavina T."/>
            <person name="Hammon N."/>
            <person name="Israni S."/>
            <person name="Pitluck S."/>
            <person name="Chertkov O."/>
            <person name="Schmutz J."/>
            <person name="Larimer F."/>
            <person name="Land M."/>
            <person name="Kyrpides N."/>
            <person name="Ivanova N."/>
            <person name="Richardson P."/>
        </authorList>
    </citation>
    <scope>NUCLEOTIDE SEQUENCE [LARGE SCALE GENOMIC DNA]</scope>
    <source>
        <strain evidence="5">DSM 2380 / NBRC 103641 / GraBd1</strain>
    </source>
</reference>
<reference evidence="4 5" key="2">
    <citation type="journal article" date="2012" name="BMC Genomics">
        <title>The genome of Pelobacter carbinolicus reveals surprising metabolic capabilities and physiological features.</title>
        <authorList>
            <person name="Aklujkar M."/>
            <person name="Haveman S.A."/>
            <person name="Didonato R.Jr."/>
            <person name="Chertkov O."/>
            <person name="Han C.S."/>
            <person name="Land M.L."/>
            <person name="Brown P."/>
            <person name="Lovley D.R."/>
        </authorList>
    </citation>
    <scope>NUCLEOTIDE SEQUENCE [LARGE SCALE GENOMIC DNA]</scope>
    <source>
        <strain evidence="5">DSM 2380 / NBRC 103641 / GraBd1</strain>
    </source>
</reference>
<feature type="transmembrane region" description="Helical" evidence="1">
    <location>
        <begin position="390"/>
        <end position="410"/>
    </location>
</feature>
<keyword evidence="1" id="KW-0812">Transmembrane</keyword>
<feature type="transmembrane region" description="Helical" evidence="1">
    <location>
        <begin position="200"/>
        <end position="219"/>
    </location>
</feature>
<feature type="transmembrane region" description="Helical" evidence="1">
    <location>
        <begin position="141"/>
        <end position="158"/>
    </location>
</feature>
<dbReference type="AlphaFoldDB" id="Q3A4H4"/>
<accession>Q3A4H4</accession>
<dbReference type="InterPro" id="IPR049177">
    <property type="entry name" value="MgtC_SapB_SrpB_YhiD_N"/>
</dbReference>
<keyword evidence="1" id="KW-0472">Membrane</keyword>
<dbReference type="Proteomes" id="UP000002534">
    <property type="component" value="Chromosome"/>
</dbReference>
<evidence type="ECO:0000313" key="4">
    <source>
        <dbReference type="EMBL" id="ABA88733.1"/>
    </source>
</evidence>
<feature type="transmembrane region" description="Helical" evidence="1">
    <location>
        <begin position="50"/>
        <end position="72"/>
    </location>
</feature>
<sequence length="411" mass="43477">MDIQIWQQFGIALGLGLLVGLQREWAEPEAAGIRTFALITVLGTACAHLAARFGGWILAGGFIALGGLMVVANLGRERSKGAHPGPTTEVAALVMFAVGALLQDGMIAESAAIGGGVALLLHWKKPLHHFVERIGGTDIRAVFRMVLIALVVLPLLPDSSFGPYEVLNPFRIWLMVVLIVGISIASYLMSRYVGARAGSVVSGVLGGLISSTATTVSYARRSKTAPETSALAALVIMIASTIVFVRVAFEVAVVAPDIFWQVFPQFALMGLWMAFIAAGAYTFSRQKQEAGPEPKDPSNLVAAVVFGGLYALVLLAVAAAKEHLGDGGLYLVAALSGLTDMDAITLSTAQMITAQRLTIDTGWRMMMIGALSNIFFKGLVVAMLGHARMLGRIVVLFGCSLIGGGLLLWLW</sequence>
<dbReference type="Pfam" id="PF02308">
    <property type="entry name" value="MgtC"/>
    <property type="match status" value="1"/>
</dbReference>
<feature type="domain" description="MgtC/SapB/SrpB/YhiD N-terminal" evidence="2">
    <location>
        <begin position="10"/>
        <end position="129"/>
    </location>
</feature>
<dbReference type="KEGG" id="pca:Pcar_1487"/>
<feature type="transmembrane region" description="Helical" evidence="1">
    <location>
        <begin position="300"/>
        <end position="319"/>
    </location>
</feature>
<dbReference type="InterPro" id="IPR025105">
    <property type="entry name" value="DUF4010"/>
</dbReference>
<feature type="transmembrane region" description="Helical" evidence="1">
    <location>
        <begin position="93"/>
        <end position="121"/>
    </location>
</feature>
<dbReference type="PANTHER" id="PTHR39084:SF1">
    <property type="entry name" value="DUF4010 DOMAIN-CONTAINING PROTEIN"/>
    <property type="match status" value="1"/>
</dbReference>
<feature type="domain" description="DUF4010" evidence="3">
    <location>
        <begin position="177"/>
        <end position="385"/>
    </location>
</feature>
<dbReference type="Pfam" id="PF13194">
    <property type="entry name" value="DUF4010"/>
    <property type="match status" value="1"/>
</dbReference>
<dbReference type="eggNOG" id="COG3174">
    <property type="taxonomic scope" value="Bacteria"/>
</dbReference>
<dbReference type="PANTHER" id="PTHR39084">
    <property type="entry name" value="MEMBRANE PROTEIN-RELATED"/>
    <property type="match status" value="1"/>
</dbReference>
<feature type="transmembrane region" description="Helical" evidence="1">
    <location>
        <begin position="231"/>
        <end position="252"/>
    </location>
</feature>
<feature type="transmembrane region" description="Helical" evidence="1">
    <location>
        <begin position="365"/>
        <end position="384"/>
    </location>
</feature>
<keyword evidence="1" id="KW-1133">Transmembrane helix</keyword>
<proteinExistence type="predicted"/>
<evidence type="ECO:0000259" key="2">
    <source>
        <dbReference type="Pfam" id="PF02308"/>
    </source>
</evidence>
<feature type="transmembrane region" description="Helical" evidence="1">
    <location>
        <begin position="331"/>
        <end position="353"/>
    </location>
</feature>
<feature type="transmembrane region" description="Helical" evidence="1">
    <location>
        <begin position="258"/>
        <end position="280"/>
    </location>
</feature>
<gene>
    <name evidence="4" type="ordered locus">Pcar_1487</name>
</gene>
<protein>
    <submittedName>
        <fullName evidence="4">Membrane protein, putative</fullName>
    </submittedName>
</protein>
<evidence type="ECO:0000313" key="5">
    <source>
        <dbReference type="Proteomes" id="UP000002534"/>
    </source>
</evidence>
<organism evidence="4 5">
    <name type="scientific">Syntrophotalea carbinolica (strain DSM 2380 / NBRC 103641 / GraBd1)</name>
    <name type="common">Pelobacter carbinolicus</name>
    <dbReference type="NCBI Taxonomy" id="338963"/>
    <lineage>
        <taxon>Bacteria</taxon>
        <taxon>Pseudomonadati</taxon>
        <taxon>Thermodesulfobacteriota</taxon>
        <taxon>Desulfuromonadia</taxon>
        <taxon>Desulfuromonadales</taxon>
        <taxon>Syntrophotaleaceae</taxon>
        <taxon>Syntrophotalea</taxon>
    </lineage>
</organism>
<dbReference type="HOGENOM" id="CLU_036781_1_1_7"/>
<keyword evidence="5" id="KW-1185">Reference proteome</keyword>
<dbReference type="OrthoDB" id="9813718at2"/>
<dbReference type="STRING" id="338963.Pcar_1487"/>
<dbReference type="EMBL" id="CP000142">
    <property type="protein sequence ID" value="ABA88733.1"/>
    <property type="molecule type" value="Genomic_DNA"/>
</dbReference>
<dbReference type="RefSeq" id="WP_011341216.1">
    <property type="nucleotide sequence ID" value="NC_007498.2"/>
</dbReference>
<evidence type="ECO:0000256" key="1">
    <source>
        <dbReference type="SAM" id="Phobius"/>
    </source>
</evidence>
<name>Q3A4H4_SYNC1</name>
<evidence type="ECO:0000259" key="3">
    <source>
        <dbReference type="Pfam" id="PF13194"/>
    </source>
</evidence>